<evidence type="ECO:0000256" key="1">
    <source>
        <dbReference type="ARBA" id="ARBA00004141"/>
    </source>
</evidence>
<reference evidence="8" key="1">
    <citation type="submission" date="2014-09" db="EMBL/GenBank/DDBJ databases">
        <authorList>
            <person name="Magalhaes I.L.F."/>
            <person name="Oliveira U."/>
            <person name="Santos F.R."/>
            <person name="Vidigal T.H.D.A."/>
            <person name="Brescovit A.D."/>
            <person name="Santos A.J."/>
        </authorList>
    </citation>
    <scope>NUCLEOTIDE SEQUENCE</scope>
    <source>
        <tissue evidence="8">Shoot tissue taken approximately 20 cm above the soil surface</tissue>
    </source>
</reference>
<proteinExistence type="inferred from homology"/>
<evidence type="ECO:0000256" key="3">
    <source>
        <dbReference type="ARBA" id="ARBA00022448"/>
    </source>
</evidence>
<comment type="subcellular location">
    <subcellularLocation>
        <location evidence="1">Membrane</location>
        <topology evidence="1">Multi-pass membrane protein</topology>
    </subcellularLocation>
</comment>
<keyword evidence="4 7" id="KW-0812">Transmembrane</keyword>
<dbReference type="GO" id="GO:0035673">
    <property type="term" value="F:oligopeptide transmembrane transporter activity"/>
    <property type="evidence" value="ECO:0007669"/>
    <property type="project" value="InterPro"/>
</dbReference>
<name>A0A0A9F6R9_ARUDO</name>
<evidence type="ECO:0000313" key="8">
    <source>
        <dbReference type="EMBL" id="JAE03968.1"/>
    </source>
</evidence>
<keyword evidence="6 7" id="KW-0472">Membrane</keyword>
<reference evidence="8" key="2">
    <citation type="journal article" date="2015" name="Data Brief">
        <title>Shoot transcriptome of the giant reed, Arundo donax.</title>
        <authorList>
            <person name="Barrero R.A."/>
            <person name="Guerrero F.D."/>
            <person name="Moolhuijzen P."/>
            <person name="Goolsby J.A."/>
            <person name="Tidwell J."/>
            <person name="Bellgard S.E."/>
            <person name="Bellgard M.I."/>
        </authorList>
    </citation>
    <scope>NUCLEOTIDE SEQUENCE</scope>
    <source>
        <tissue evidence="8">Shoot tissue taken approximately 20 cm above the soil surface</tissue>
    </source>
</reference>
<organism evidence="8">
    <name type="scientific">Arundo donax</name>
    <name type="common">Giant reed</name>
    <name type="synonym">Donax arundinaceus</name>
    <dbReference type="NCBI Taxonomy" id="35708"/>
    <lineage>
        <taxon>Eukaryota</taxon>
        <taxon>Viridiplantae</taxon>
        <taxon>Streptophyta</taxon>
        <taxon>Embryophyta</taxon>
        <taxon>Tracheophyta</taxon>
        <taxon>Spermatophyta</taxon>
        <taxon>Magnoliopsida</taxon>
        <taxon>Liliopsida</taxon>
        <taxon>Poales</taxon>
        <taxon>Poaceae</taxon>
        <taxon>PACMAD clade</taxon>
        <taxon>Arundinoideae</taxon>
        <taxon>Arundineae</taxon>
        <taxon>Arundo</taxon>
    </lineage>
</organism>
<feature type="transmembrane region" description="Helical" evidence="7">
    <location>
        <begin position="39"/>
        <end position="64"/>
    </location>
</feature>
<dbReference type="Pfam" id="PF03169">
    <property type="entry name" value="OPT"/>
    <property type="match status" value="1"/>
</dbReference>
<evidence type="ECO:0000256" key="4">
    <source>
        <dbReference type="ARBA" id="ARBA00022692"/>
    </source>
</evidence>
<dbReference type="EMBL" id="GBRH01193928">
    <property type="protein sequence ID" value="JAE03968.1"/>
    <property type="molecule type" value="Transcribed_RNA"/>
</dbReference>
<evidence type="ECO:0000256" key="6">
    <source>
        <dbReference type="ARBA" id="ARBA00023136"/>
    </source>
</evidence>
<dbReference type="InterPro" id="IPR045035">
    <property type="entry name" value="YSL-like"/>
</dbReference>
<keyword evidence="5 7" id="KW-1133">Transmembrane helix</keyword>
<dbReference type="InterPro" id="IPR004813">
    <property type="entry name" value="OPT"/>
</dbReference>
<dbReference type="GO" id="GO:0016020">
    <property type="term" value="C:membrane"/>
    <property type="evidence" value="ECO:0007669"/>
    <property type="project" value="UniProtKB-SubCell"/>
</dbReference>
<accession>A0A0A9F6R9</accession>
<dbReference type="AlphaFoldDB" id="A0A0A9F6R9"/>
<sequence>MTAISLSFFIGPSFGIDMGPGSVILIIWTKLNRQSAELLSSVVAASLICGDGIWYLPTAILGIFNVHPPICMKFLDSGKQLKVVNSFLNTLGTHAKE</sequence>
<protein>
    <submittedName>
        <fullName evidence="8">Uncharacterized protein</fullName>
    </submittedName>
</protein>
<comment type="similarity">
    <text evidence="2">Belongs to the YSL (TC 2.A.67.2) family.</text>
</comment>
<keyword evidence="3" id="KW-0813">Transport</keyword>
<evidence type="ECO:0000256" key="2">
    <source>
        <dbReference type="ARBA" id="ARBA00010276"/>
    </source>
</evidence>
<dbReference type="PANTHER" id="PTHR31645">
    <property type="entry name" value="OLIGOPEPTIDE TRANSPORTER YGL114W-RELATED"/>
    <property type="match status" value="1"/>
</dbReference>
<evidence type="ECO:0000256" key="7">
    <source>
        <dbReference type="SAM" id="Phobius"/>
    </source>
</evidence>
<evidence type="ECO:0000256" key="5">
    <source>
        <dbReference type="ARBA" id="ARBA00022989"/>
    </source>
</evidence>
<dbReference type="PANTHER" id="PTHR31645:SF81">
    <property type="entry name" value="METAL-NICOTIANAMINE TRANSPORTER YSL7"/>
    <property type="match status" value="1"/>
</dbReference>